<dbReference type="AlphaFoldDB" id="A0A3Q3EAF5"/>
<dbReference type="PANTHER" id="PTHR34098:SF1">
    <property type="entry name" value="F-BOX ONLY PROTEIN 47"/>
    <property type="match status" value="1"/>
</dbReference>
<dbReference type="STRING" id="109280.ENSHCOP00000027727"/>
<organism evidence="2 3">
    <name type="scientific">Hippocampus comes</name>
    <name type="common">Tiger tail seahorse</name>
    <dbReference type="NCBI Taxonomy" id="109280"/>
    <lineage>
        <taxon>Eukaryota</taxon>
        <taxon>Metazoa</taxon>
        <taxon>Chordata</taxon>
        <taxon>Craniata</taxon>
        <taxon>Vertebrata</taxon>
        <taxon>Euteleostomi</taxon>
        <taxon>Actinopterygii</taxon>
        <taxon>Neopterygii</taxon>
        <taxon>Teleostei</taxon>
        <taxon>Neoteleostei</taxon>
        <taxon>Acanthomorphata</taxon>
        <taxon>Syngnathiaria</taxon>
        <taxon>Syngnathiformes</taxon>
        <taxon>Syngnathoidei</taxon>
        <taxon>Syngnathidae</taxon>
        <taxon>Hippocampus</taxon>
    </lineage>
</organism>
<dbReference type="Pfam" id="PF24467">
    <property type="entry name" value="ARM_FBXO47"/>
    <property type="match status" value="1"/>
</dbReference>
<evidence type="ECO:0000313" key="3">
    <source>
        <dbReference type="Proteomes" id="UP000264820"/>
    </source>
</evidence>
<dbReference type="GeneTree" id="ENSGT00940000167237"/>
<dbReference type="Proteomes" id="UP000264820">
    <property type="component" value="Unplaced"/>
</dbReference>
<dbReference type="InterPro" id="IPR036047">
    <property type="entry name" value="F-box-like_dom_sf"/>
</dbReference>
<dbReference type="OMA" id="AFACVTM"/>
<sequence length="438" mass="50989">MARGRARRYSRPNPSSCVYRQLAVRTRSQMKDSRNFFQKLPLEVFHLILDNLSVLEVSALCLASKQMNGYVVDYISTLAWKSKMMHQNFHNTYCPEQECFGKHFRNLGVLFKRCTMLLPTKERLKCILHKFSQVPCFLQETCSAPNCIGLSRYGVFLQTIIAGWDEFECQRVFHFLCEVTNLLHKIEAVVTTGKPGMGLKLTLSQNIRYFCRKVLLDLSPNQSDCQFWLLQLLKPWPLVSQAHLLLILYGPQLTEGKVTVLHWQDLVERELPQDALWNLARAILLLFNKPELKDWTLQTTLAVFEEIIVIPRPWHLENIARLLVVCGNKLCYTVLASRAQSGLIRDIAKVIVYIILVCEKDGYEMNWVVHLVQQLHVGFSSEVQKFTFIRHLEHMFSDIIAEFLYMYEDENRDVFTSTCLLLDANARFHTKFLHLLLK</sequence>
<name>A0A3Q3EAF5_HIPCM</name>
<proteinExistence type="predicted"/>
<dbReference type="PROSITE" id="PS50181">
    <property type="entry name" value="FBOX"/>
    <property type="match status" value="1"/>
</dbReference>
<dbReference type="InterPro" id="IPR038946">
    <property type="entry name" value="FBXO47"/>
</dbReference>
<evidence type="ECO:0000313" key="2">
    <source>
        <dbReference type="Ensembl" id="ENSHCOP00000027727.1"/>
    </source>
</evidence>
<feature type="domain" description="F-box" evidence="1">
    <location>
        <begin position="34"/>
        <end position="83"/>
    </location>
</feature>
<dbReference type="InterPro" id="IPR056622">
    <property type="entry name" value="ARM_FBXO47"/>
</dbReference>
<reference evidence="2" key="1">
    <citation type="submission" date="2025-08" db="UniProtKB">
        <authorList>
            <consortium name="Ensembl"/>
        </authorList>
    </citation>
    <scope>IDENTIFICATION</scope>
</reference>
<dbReference type="Ensembl" id="ENSHCOT00000028323.1">
    <property type="protein sequence ID" value="ENSHCOP00000027727.1"/>
    <property type="gene ID" value="ENSHCOG00000019823.1"/>
</dbReference>
<protein>
    <submittedName>
        <fullName evidence="2">F-box protein 47</fullName>
    </submittedName>
</protein>
<dbReference type="PANTHER" id="PTHR34098">
    <property type="entry name" value="F-BOX ONLY PROTEIN 47"/>
    <property type="match status" value="1"/>
</dbReference>
<reference evidence="2" key="2">
    <citation type="submission" date="2025-09" db="UniProtKB">
        <authorList>
            <consortium name="Ensembl"/>
        </authorList>
    </citation>
    <scope>IDENTIFICATION</scope>
</reference>
<dbReference type="InterPro" id="IPR001810">
    <property type="entry name" value="F-box_dom"/>
</dbReference>
<accession>A0A3Q3EAF5</accession>
<evidence type="ECO:0000259" key="1">
    <source>
        <dbReference type="PROSITE" id="PS50181"/>
    </source>
</evidence>
<keyword evidence="3" id="KW-1185">Reference proteome</keyword>
<dbReference type="SUPFAM" id="SSF81383">
    <property type="entry name" value="F-box domain"/>
    <property type="match status" value="1"/>
</dbReference>